<proteinExistence type="predicted"/>
<dbReference type="OrthoDB" id="9984533at2759"/>
<keyword evidence="5" id="KW-1185">Reference proteome</keyword>
<evidence type="ECO:0000259" key="3">
    <source>
        <dbReference type="Pfam" id="PF05368"/>
    </source>
</evidence>
<reference evidence="4" key="1">
    <citation type="journal article" date="2021" name="Nat. Commun.">
        <title>Genetic determinants of endophytism in the Arabidopsis root mycobiome.</title>
        <authorList>
            <person name="Mesny F."/>
            <person name="Miyauchi S."/>
            <person name="Thiergart T."/>
            <person name="Pickel B."/>
            <person name="Atanasova L."/>
            <person name="Karlsson M."/>
            <person name="Huettel B."/>
            <person name="Barry K.W."/>
            <person name="Haridas S."/>
            <person name="Chen C."/>
            <person name="Bauer D."/>
            <person name="Andreopoulos W."/>
            <person name="Pangilinan J."/>
            <person name="LaButti K."/>
            <person name="Riley R."/>
            <person name="Lipzen A."/>
            <person name="Clum A."/>
            <person name="Drula E."/>
            <person name="Henrissat B."/>
            <person name="Kohler A."/>
            <person name="Grigoriev I.V."/>
            <person name="Martin F.M."/>
            <person name="Hacquard S."/>
        </authorList>
    </citation>
    <scope>NUCLEOTIDE SEQUENCE</scope>
    <source>
        <strain evidence="4">MPI-SDFR-AT-0073</strain>
    </source>
</reference>
<dbReference type="Proteomes" id="UP000758603">
    <property type="component" value="Unassembled WGS sequence"/>
</dbReference>
<evidence type="ECO:0000256" key="1">
    <source>
        <dbReference type="ARBA" id="ARBA00022857"/>
    </source>
</evidence>
<gene>
    <name evidence="4" type="ORF">BKA67DRAFT_670639</name>
</gene>
<dbReference type="AlphaFoldDB" id="A0A9P8RFJ7"/>
<dbReference type="GO" id="GO:0016491">
    <property type="term" value="F:oxidoreductase activity"/>
    <property type="evidence" value="ECO:0007669"/>
    <property type="project" value="UniProtKB-KW"/>
</dbReference>
<accession>A0A9P8RFJ7</accession>
<evidence type="ECO:0000256" key="2">
    <source>
        <dbReference type="ARBA" id="ARBA00023002"/>
    </source>
</evidence>
<dbReference type="GeneID" id="70137568"/>
<dbReference type="PANTHER" id="PTHR47706">
    <property type="entry name" value="NMRA-LIKE FAMILY PROTEIN"/>
    <property type="match status" value="1"/>
</dbReference>
<evidence type="ECO:0000313" key="5">
    <source>
        <dbReference type="Proteomes" id="UP000758603"/>
    </source>
</evidence>
<dbReference type="PANTHER" id="PTHR47706:SF9">
    <property type="entry name" value="NMRA-LIKE DOMAIN-CONTAINING PROTEIN-RELATED"/>
    <property type="match status" value="1"/>
</dbReference>
<name>A0A9P8RFJ7_9PEZI</name>
<dbReference type="Gene3D" id="3.40.50.720">
    <property type="entry name" value="NAD(P)-binding Rossmann-like Domain"/>
    <property type="match status" value="1"/>
</dbReference>
<dbReference type="Gene3D" id="3.90.25.10">
    <property type="entry name" value="UDP-galactose 4-epimerase, domain 1"/>
    <property type="match status" value="1"/>
</dbReference>
<keyword evidence="2" id="KW-0560">Oxidoreductase</keyword>
<feature type="domain" description="NmrA-like" evidence="3">
    <location>
        <begin position="5"/>
        <end position="257"/>
    </location>
</feature>
<dbReference type="InterPro" id="IPR008030">
    <property type="entry name" value="NmrA-like"/>
</dbReference>
<dbReference type="RefSeq" id="XP_045951613.1">
    <property type="nucleotide sequence ID" value="XM_046108677.1"/>
</dbReference>
<dbReference type="InterPro" id="IPR045312">
    <property type="entry name" value="PCBER-like"/>
</dbReference>
<dbReference type="InterPro" id="IPR051609">
    <property type="entry name" value="NmrA/Isoflavone_reductase-like"/>
</dbReference>
<evidence type="ECO:0000313" key="4">
    <source>
        <dbReference type="EMBL" id="KAH6645099.1"/>
    </source>
</evidence>
<comment type="caution">
    <text evidence="4">The sequence shown here is derived from an EMBL/GenBank/DDBJ whole genome shotgun (WGS) entry which is preliminary data.</text>
</comment>
<dbReference type="Pfam" id="PF05368">
    <property type="entry name" value="NmrA"/>
    <property type="match status" value="1"/>
</dbReference>
<sequence>MASSNSVIIFGASGNVGQYVVPALLKTGVEVTVVTRKGSKTALSYGNATVATTDYSSQSELVSIIHGHASVISFLSAGALPLQKNLIDAAIEAGATFFIPSEFGHDTTNEDVTSLLPILSVKSGIITYLQEREKDGLSWTGIITALFFDWGLPQGNFGVDLKTGKATIWDGGDISFSAANMDDILASIVTLIIDPSARERYKNQHVYVSSVQTTQNEILAAAEDVMAKKFEVTQFDSEEAFAYTKKPLPMAYSPQLLAVLAALQLSKRRLSDYQARVNAGHNRFIINAKRDVRDVLKAVLEEIKH</sequence>
<protein>
    <recommendedName>
        <fullName evidence="3">NmrA-like domain-containing protein</fullName>
    </recommendedName>
</protein>
<dbReference type="CDD" id="cd05259">
    <property type="entry name" value="PCBER_SDR_a"/>
    <property type="match status" value="1"/>
</dbReference>
<keyword evidence="1" id="KW-0521">NADP</keyword>
<organism evidence="4 5">
    <name type="scientific">Truncatella angustata</name>
    <dbReference type="NCBI Taxonomy" id="152316"/>
    <lineage>
        <taxon>Eukaryota</taxon>
        <taxon>Fungi</taxon>
        <taxon>Dikarya</taxon>
        <taxon>Ascomycota</taxon>
        <taxon>Pezizomycotina</taxon>
        <taxon>Sordariomycetes</taxon>
        <taxon>Xylariomycetidae</taxon>
        <taxon>Amphisphaeriales</taxon>
        <taxon>Sporocadaceae</taxon>
        <taxon>Truncatella</taxon>
    </lineage>
</organism>
<dbReference type="SUPFAM" id="SSF51735">
    <property type="entry name" value="NAD(P)-binding Rossmann-fold domains"/>
    <property type="match status" value="1"/>
</dbReference>
<dbReference type="EMBL" id="JAGPXC010000012">
    <property type="protein sequence ID" value="KAH6645099.1"/>
    <property type="molecule type" value="Genomic_DNA"/>
</dbReference>
<dbReference type="InterPro" id="IPR036291">
    <property type="entry name" value="NAD(P)-bd_dom_sf"/>
</dbReference>